<dbReference type="Proteomes" id="UP000029553">
    <property type="component" value="Unassembled WGS sequence"/>
</dbReference>
<name>A0A096GM26_COMTE</name>
<dbReference type="AlphaFoldDB" id="A0A096GM26"/>
<sequence>MKTQMIGLNYGLLGSDLVQYLITCSWNVIQAQVIILRCHFAKLMKFFSRLTNRFQVWRGQSVAHQ</sequence>
<protein>
    <submittedName>
        <fullName evidence="1">Uncharacterized protein</fullName>
    </submittedName>
</protein>
<comment type="caution">
    <text evidence="1">The sequence shown here is derived from an EMBL/GenBank/DDBJ whole genome shotgun (WGS) entry which is preliminary data.</text>
</comment>
<gene>
    <name evidence="1" type="ORF">P353_22560</name>
</gene>
<evidence type="ECO:0000313" key="2">
    <source>
        <dbReference type="Proteomes" id="UP000029553"/>
    </source>
</evidence>
<accession>A0A096GM26</accession>
<reference evidence="1 2" key="1">
    <citation type="submission" date="2013-09" db="EMBL/GenBank/DDBJ databases">
        <title>High correlation between genotypes and phenotypes of environmental bacteria Comamonas testosteroni strains.</title>
        <authorList>
            <person name="Liu L."/>
            <person name="Zhu W."/>
            <person name="Xia X."/>
            <person name="Xu B."/>
            <person name="Luo M."/>
            <person name="Wang G."/>
        </authorList>
    </citation>
    <scope>NUCLEOTIDE SEQUENCE [LARGE SCALE GENOMIC DNA]</scope>
    <source>
        <strain evidence="1 2">JL40</strain>
    </source>
</reference>
<dbReference type="EMBL" id="AWOR01000070">
    <property type="protein sequence ID" value="KGH26255.1"/>
    <property type="molecule type" value="Genomic_DNA"/>
</dbReference>
<organism evidence="1 2">
    <name type="scientific">Comamonas testosteroni</name>
    <name type="common">Pseudomonas testosteroni</name>
    <dbReference type="NCBI Taxonomy" id="285"/>
    <lineage>
        <taxon>Bacteria</taxon>
        <taxon>Pseudomonadati</taxon>
        <taxon>Pseudomonadota</taxon>
        <taxon>Betaproteobacteria</taxon>
        <taxon>Burkholderiales</taxon>
        <taxon>Comamonadaceae</taxon>
        <taxon>Comamonas</taxon>
    </lineage>
</organism>
<evidence type="ECO:0000313" key="1">
    <source>
        <dbReference type="EMBL" id="KGH26255.1"/>
    </source>
</evidence>
<proteinExistence type="predicted"/>